<protein>
    <submittedName>
        <fullName evidence="2">Uncharacterized protein</fullName>
    </submittedName>
</protein>
<dbReference type="AlphaFoldDB" id="A0A915IIP0"/>
<name>A0A915IIP0_ROMCU</name>
<accession>A0A915IIP0</accession>
<sequence>MQSWCKHVLTNKDEDDKAPKTIKNKSGCKFFQKVFIQRTKSESKKAAPRHGSYYLWISSDGVDHSYSRLRDSLYEFTEFGLGGEAVCNIEATS</sequence>
<evidence type="ECO:0000313" key="2">
    <source>
        <dbReference type="WBParaSite" id="nRc.2.0.1.t14042-RA"/>
    </source>
</evidence>
<proteinExistence type="predicted"/>
<keyword evidence="1" id="KW-1185">Reference proteome</keyword>
<organism evidence="1 2">
    <name type="scientific">Romanomermis culicivorax</name>
    <name type="common">Nematode worm</name>
    <dbReference type="NCBI Taxonomy" id="13658"/>
    <lineage>
        <taxon>Eukaryota</taxon>
        <taxon>Metazoa</taxon>
        <taxon>Ecdysozoa</taxon>
        <taxon>Nematoda</taxon>
        <taxon>Enoplea</taxon>
        <taxon>Dorylaimia</taxon>
        <taxon>Mermithida</taxon>
        <taxon>Mermithoidea</taxon>
        <taxon>Mermithidae</taxon>
        <taxon>Romanomermis</taxon>
    </lineage>
</organism>
<dbReference type="WBParaSite" id="nRc.2.0.1.t14042-RA">
    <property type="protein sequence ID" value="nRc.2.0.1.t14042-RA"/>
    <property type="gene ID" value="nRc.2.0.1.g14042"/>
</dbReference>
<evidence type="ECO:0000313" key="1">
    <source>
        <dbReference type="Proteomes" id="UP000887565"/>
    </source>
</evidence>
<dbReference type="Proteomes" id="UP000887565">
    <property type="component" value="Unplaced"/>
</dbReference>
<reference evidence="2" key="1">
    <citation type="submission" date="2022-11" db="UniProtKB">
        <authorList>
            <consortium name="WormBaseParasite"/>
        </authorList>
    </citation>
    <scope>IDENTIFICATION</scope>
</reference>